<reference evidence="7" key="1">
    <citation type="submission" date="2016-11" db="UniProtKB">
        <authorList>
            <consortium name="WormBaseParasite"/>
        </authorList>
    </citation>
    <scope>IDENTIFICATION</scope>
</reference>
<dbReference type="Gene3D" id="3.40.395.10">
    <property type="entry name" value="Adenoviral Proteinase, Chain A"/>
    <property type="match status" value="1"/>
</dbReference>
<dbReference type="InterPro" id="IPR003653">
    <property type="entry name" value="Peptidase_C48_C"/>
</dbReference>
<dbReference type="GO" id="GO:0008234">
    <property type="term" value="F:cysteine-type peptidase activity"/>
    <property type="evidence" value="ECO:0007669"/>
    <property type="project" value="InterPro"/>
</dbReference>
<feature type="region of interest" description="Disordered" evidence="4">
    <location>
        <begin position="366"/>
        <end position="426"/>
    </location>
</feature>
<keyword evidence="6" id="KW-1185">Reference proteome</keyword>
<protein>
    <submittedName>
        <fullName evidence="7">ULP_PROTEASE domain-containing protein</fullName>
    </submittedName>
</protein>
<dbReference type="eggNOG" id="KOG1075">
    <property type="taxonomic scope" value="Eukaryota"/>
</dbReference>
<evidence type="ECO:0000256" key="2">
    <source>
        <dbReference type="ARBA" id="ARBA00022670"/>
    </source>
</evidence>
<dbReference type="GO" id="GO:0006508">
    <property type="term" value="P:proteolysis"/>
    <property type="evidence" value="ECO:0007669"/>
    <property type="project" value="UniProtKB-KW"/>
</dbReference>
<dbReference type="InterPro" id="IPR038765">
    <property type="entry name" value="Papain-like_cys_pep_sf"/>
</dbReference>
<feature type="compositionally biased region" description="Basic and acidic residues" evidence="4">
    <location>
        <begin position="683"/>
        <end position="695"/>
    </location>
</feature>
<organism evidence="6 7">
    <name type="scientific">Caenorhabditis tropicalis</name>
    <dbReference type="NCBI Taxonomy" id="1561998"/>
    <lineage>
        <taxon>Eukaryota</taxon>
        <taxon>Metazoa</taxon>
        <taxon>Ecdysozoa</taxon>
        <taxon>Nematoda</taxon>
        <taxon>Chromadorea</taxon>
        <taxon>Rhabditida</taxon>
        <taxon>Rhabditina</taxon>
        <taxon>Rhabditomorpha</taxon>
        <taxon>Rhabditoidea</taxon>
        <taxon>Rhabditidae</taxon>
        <taxon>Peloderinae</taxon>
        <taxon>Caenorhabditis</taxon>
    </lineage>
</organism>
<feature type="compositionally biased region" description="Basic and acidic residues" evidence="4">
    <location>
        <begin position="702"/>
        <end position="711"/>
    </location>
</feature>
<evidence type="ECO:0000313" key="7">
    <source>
        <dbReference type="WBParaSite" id="Csp11.Scaffold630.g19262.t1"/>
    </source>
</evidence>
<feature type="region of interest" description="Disordered" evidence="4">
    <location>
        <begin position="683"/>
        <end position="739"/>
    </location>
</feature>
<evidence type="ECO:0000256" key="4">
    <source>
        <dbReference type="SAM" id="MobiDB-lite"/>
    </source>
</evidence>
<accession>A0A1I7UTR2</accession>
<keyword evidence="3" id="KW-0378">Hydrolase</keyword>
<dbReference type="AlphaFoldDB" id="A0A1I7UTR2"/>
<evidence type="ECO:0000259" key="5">
    <source>
        <dbReference type="PROSITE" id="PS50600"/>
    </source>
</evidence>
<comment type="similarity">
    <text evidence="1">Belongs to the peptidase C48 family.</text>
</comment>
<evidence type="ECO:0000256" key="1">
    <source>
        <dbReference type="ARBA" id="ARBA00005234"/>
    </source>
</evidence>
<proteinExistence type="inferred from homology"/>
<feature type="compositionally biased region" description="Basic and acidic residues" evidence="4">
    <location>
        <begin position="367"/>
        <end position="378"/>
    </location>
</feature>
<dbReference type="SUPFAM" id="SSF54001">
    <property type="entry name" value="Cysteine proteinases"/>
    <property type="match status" value="1"/>
</dbReference>
<dbReference type="Proteomes" id="UP000095282">
    <property type="component" value="Unplaced"/>
</dbReference>
<feature type="compositionally biased region" description="Basic and acidic residues" evidence="4">
    <location>
        <begin position="406"/>
        <end position="420"/>
    </location>
</feature>
<feature type="domain" description="Ubiquitin-like protease family profile" evidence="5">
    <location>
        <begin position="443"/>
        <end position="584"/>
    </location>
</feature>
<evidence type="ECO:0000256" key="3">
    <source>
        <dbReference type="ARBA" id="ARBA00022801"/>
    </source>
</evidence>
<dbReference type="PROSITE" id="PS50600">
    <property type="entry name" value="ULP_PROTEASE"/>
    <property type="match status" value="1"/>
</dbReference>
<evidence type="ECO:0000313" key="6">
    <source>
        <dbReference type="Proteomes" id="UP000095282"/>
    </source>
</evidence>
<dbReference type="WBParaSite" id="Csp11.Scaffold630.g19262.t1">
    <property type="protein sequence ID" value="Csp11.Scaffold630.g19262.t1"/>
    <property type="gene ID" value="Csp11.Scaffold630.g19262"/>
</dbReference>
<sequence>MAERGKSRGRATLCGPSAHLTSAVGRSWRFSRVKRVKGLRIPTPLLLRRLVGKISSESPRVGLAKIDPSCPLDVKQSINNCSPKAGTVDQYSHVDSKHTERGPVGQKHEPSTLIGGGPIDNVLIGGGPARASRMDTKDSRFSELKIKTLEPIYSDDKKSIICRFDYPSDDYYRCHIIGCPTKTQLGCGTDDKSYMTKHMKKDHGLVVKWTYKCVICNTDAVGTSTAASRWLTEHLKIHGMKPEPRYKPKSRATAVKAMEKLNEKAVSLPQPKGNPKKDVMVQKTPEKDTVIQKTPEKEIKVLESKIQTRSVSKKLSAIKESVKKTKEVKKTGLASIFERSEKGPRRSLAPLVEISQGTLSNAQRVAAAREEAKKESRLNAKRRSSLAMKPGRLSERLSIGNQSGTQKKDDSVIKDSESPQKDTPLSVTPEVVVPATGGVPVVTRQLRFDAWCLNHETGVEAWFTDTAMEWCLRHLTKFRDEFITVAPGIWSMFKRSNYAYVKDFLSGEKKTYFLPVCENKHWPLIVIKGNQLWFSCSLGRVPEGEIERLIVESKKEKQYYEFPVPLQRDSWNCGPHACLVARSWVTGRYWYDEKDVLSFRTEMKEALKAEGYELSTETRDNGSRVMHQSVIEEDSPESGVICDGDSPHDNTFTVQLDDTFTVLKDTDDHTEIDLTVPEDMDLKDPKVSEEPKESEVVVPSDKIPRLMDLKLDTPPNMTTNQQPAVPRVTVERGLSPKES</sequence>
<keyword evidence="2" id="KW-0645">Protease</keyword>
<name>A0A1I7UTR2_9PELO</name>
<dbReference type="STRING" id="1561998.A0A1I7UTR2"/>